<dbReference type="InterPro" id="IPR001345">
    <property type="entry name" value="PG/BPGM_mutase_AS"/>
</dbReference>
<dbReference type="InterPro" id="IPR029033">
    <property type="entry name" value="His_PPase_superfam"/>
</dbReference>
<feature type="active site" description="Tele-phosphohistidine intermediate" evidence="1">
    <location>
        <position position="30"/>
    </location>
</feature>
<sequence length="435" mass="48156">MQLKYNELAGNLLQQMLRINLGTRVILVRHGESTFNAQGRHQGSSDESVLTEIGRSAARQTGTFLRGITFDAVYTSSLKRTQETASEMLAMMEPAIELNKIHTTYALREIDLPAWQGLSHREVQEKFAQDYRCWRQCPHEFRMATPEQYSGLQPDQVQQPCAGSIKDAAPLCSGSINAAATQTKPKGLTSLAGNPLYTFPVLDLYSRAQQFWQEILPDHRNQTLLIVSHSGTIRALIATALGLTPERYHALQQSNCGISILNFPDGYQAPAQLEALNLTTHLGETLPPTKADPKGLRLLLVPSGNEAQMRRVAQLLKTESIHFSISGTDHEAEAIATTILQYHPATVQLQVLRDDFPQVWQQAITARSSLTTNSSQLITGLVVGINYIIQRLIRQVLGMNCDEIGNLQLRQGAVSVIHYPLAERSPMLQAMNIAG</sequence>
<evidence type="ECO:0000313" key="3">
    <source>
        <dbReference type="EMBL" id="GET36995.1"/>
    </source>
</evidence>
<keyword evidence="4" id="KW-1185">Reference proteome</keyword>
<reference evidence="3" key="1">
    <citation type="submission" date="2019-10" db="EMBL/GenBank/DDBJ databases">
        <title>Draft genome sequece of Microseira wollei NIES-4236.</title>
        <authorList>
            <person name="Yamaguchi H."/>
            <person name="Suzuki S."/>
            <person name="Kawachi M."/>
        </authorList>
    </citation>
    <scope>NUCLEOTIDE SEQUENCE</scope>
    <source>
        <strain evidence="3">NIES-4236</strain>
    </source>
</reference>
<organism evidence="3 4">
    <name type="scientific">Microseira wollei NIES-4236</name>
    <dbReference type="NCBI Taxonomy" id="2530354"/>
    <lineage>
        <taxon>Bacteria</taxon>
        <taxon>Bacillati</taxon>
        <taxon>Cyanobacteriota</taxon>
        <taxon>Cyanophyceae</taxon>
        <taxon>Oscillatoriophycideae</taxon>
        <taxon>Aerosakkonematales</taxon>
        <taxon>Aerosakkonemataceae</taxon>
        <taxon>Microseira</taxon>
    </lineage>
</organism>
<dbReference type="CDD" id="cd07067">
    <property type="entry name" value="HP_PGM_like"/>
    <property type="match status" value="1"/>
</dbReference>
<feature type="binding site" evidence="2">
    <location>
        <position position="80"/>
    </location>
    <ligand>
        <name>substrate</name>
    </ligand>
</feature>
<dbReference type="Gene3D" id="3.40.50.1240">
    <property type="entry name" value="Phosphoglycerate mutase-like"/>
    <property type="match status" value="1"/>
</dbReference>
<dbReference type="InterPro" id="IPR013078">
    <property type="entry name" value="His_Pase_superF_clade-1"/>
</dbReference>
<evidence type="ECO:0000313" key="4">
    <source>
        <dbReference type="Proteomes" id="UP001050975"/>
    </source>
</evidence>
<dbReference type="PANTHER" id="PTHR48100">
    <property type="entry name" value="BROAD-SPECIFICITY PHOSPHATASE YOR283W-RELATED"/>
    <property type="match status" value="1"/>
</dbReference>
<evidence type="ECO:0000256" key="2">
    <source>
        <dbReference type="PIRSR" id="PIRSR613078-2"/>
    </source>
</evidence>
<protein>
    <submittedName>
        <fullName evidence="3">Phosphoglycerate mutase, putative</fullName>
    </submittedName>
</protein>
<accession>A0AAV3X5B0</accession>
<dbReference type="InterPro" id="IPR050275">
    <property type="entry name" value="PGM_Phosphatase"/>
</dbReference>
<dbReference type="RefSeq" id="WP_226577707.1">
    <property type="nucleotide sequence ID" value="NZ_BLAY01000021.1"/>
</dbReference>
<dbReference type="PROSITE" id="PS00175">
    <property type="entry name" value="PG_MUTASE"/>
    <property type="match status" value="1"/>
</dbReference>
<proteinExistence type="predicted"/>
<dbReference type="Proteomes" id="UP001050975">
    <property type="component" value="Unassembled WGS sequence"/>
</dbReference>
<dbReference type="AlphaFoldDB" id="A0AAV3X5B0"/>
<comment type="caution">
    <text evidence="3">The sequence shown here is derived from an EMBL/GenBank/DDBJ whole genome shotgun (WGS) entry which is preliminary data.</text>
</comment>
<gene>
    <name evidence="3" type="ORF">MiSe_17480</name>
</gene>
<feature type="binding site" evidence="2">
    <location>
        <begin position="29"/>
        <end position="36"/>
    </location>
    <ligand>
        <name>substrate</name>
    </ligand>
</feature>
<dbReference type="EMBL" id="BLAY01000021">
    <property type="protein sequence ID" value="GET36995.1"/>
    <property type="molecule type" value="Genomic_DNA"/>
</dbReference>
<dbReference type="SMART" id="SM00855">
    <property type="entry name" value="PGAM"/>
    <property type="match status" value="1"/>
</dbReference>
<dbReference type="SUPFAM" id="SSF53254">
    <property type="entry name" value="Phosphoglycerate mutase-like"/>
    <property type="match status" value="1"/>
</dbReference>
<name>A0AAV3X5B0_9CYAN</name>
<dbReference type="PANTHER" id="PTHR48100:SF10">
    <property type="entry name" value="2-CARBOXY-D-ARABINITOL-1-PHOSPHATASE-RELATED"/>
    <property type="match status" value="1"/>
</dbReference>
<dbReference type="GO" id="GO:0016791">
    <property type="term" value="F:phosphatase activity"/>
    <property type="evidence" value="ECO:0007669"/>
    <property type="project" value="TreeGrafter"/>
</dbReference>
<dbReference type="Pfam" id="PF00300">
    <property type="entry name" value="His_Phos_1"/>
    <property type="match status" value="2"/>
</dbReference>
<feature type="active site" description="Proton donor/acceptor" evidence="1">
    <location>
        <position position="109"/>
    </location>
</feature>
<evidence type="ECO:0000256" key="1">
    <source>
        <dbReference type="PIRSR" id="PIRSR613078-1"/>
    </source>
</evidence>